<proteinExistence type="predicted"/>
<name>A0A1I7Y522_9BILA</name>
<keyword evidence="1" id="KW-1185">Reference proteome</keyword>
<accession>A0A1I7Y522</accession>
<dbReference type="WBParaSite" id="L893_g12808.t1">
    <property type="protein sequence ID" value="L893_g12808.t1"/>
    <property type="gene ID" value="L893_g12808"/>
</dbReference>
<evidence type="ECO:0000313" key="1">
    <source>
        <dbReference type="Proteomes" id="UP000095287"/>
    </source>
</evidence>
<dbReference type="Proteomes" id="UP000095287">
    <property type="component" value="Unplaced"/>
</dbReference>
<reference evidence="2" key="1">
    <citation type="submission" date="2016-11" db="UniProtKB">
        <authorList>
            <consortium name="WormBaseParasite"/>
        </authorList>
    </citation>
    <scope>IDENTIFICATION</scope>
</reference>
<evidence type="ECO:0000313" key="2">
    <source>
        <dbReference type="WBParaSite" id="L893_g12808.t1"/>
    </source>
</evidence>
<organism evidence="1 2">
    <name type="scientific">Steinernema glaseri</name>
    <dbReference type="NCBI Taxonomy" id="37863"/>
    <lineage>
        <taxon>Eukaryota</taxon>
        <taxon>Metazoa</taxon>
        <taxon>Ecdysozoa</taxon>
        <taxon>Nematoda</taxon>
        <taxon>Chromadorea</taxon>
        <taxon>Rhabditida</taxon>
        <taxon>Tylenchina</taxon>
        <taxon>Panagrolaimomorpha</taxon>
        <taxon>Strongyloidoidea</taxon>
        <taxon>Steinernematidae</taxon>
        <taxon>Steinernema</taxon>
    </lineage>
</organism>
<protein>
    <submittedName>
        <fullName evidence="2">Uncharacterized protein</fullName>
    </submittedName>
</protein>
<dbReference type="AlphaFoldDB" id="A0A1I7Y522"/>
<sequence>MRSDGRVQRDQILLCSRGNSKSFKLDKQASFPYERSSDAASVKRISSEEVERQTKFCYYSSRVTNA</sequence>